<dbReference type="Proteomes" id="UP000004335">
    <property type="component" value="Unassembled WGS sequence"/>
</dbReference>
<dbReference type="InterPro" id="IPR029491">
    <property type="entry name" value="Helicase_HTH"/>
</dbReference>
<evidence type="ECO:0000313" key="2">
    <source>
        <dbReference type="EMBL" id="EGC15261.1"/>
    </source>
</evidence>
<organism evidence="2 3">
    <name type="scientific">Limosilactobacillus reuteri MM4-1A</name>
    <dbReference type="NCBI Taxonomy" id="548485"/>
    <lineage>
        <taxon>Bacteria</taxon>
        <taxon>Bacillati</taxon>
        <taxon>Bacillota</taxon>
        <taxon>Bacilli</taxon>
        <taxon>Lactobacillales</taxon>
        <taxon>Lactobacillaceae</taxon>
        <taxon>Limosilactobacillus</taxon>
    </lineage>
</organism>
<dbReference type="AlphaFoldDB" id="A0A828RLA5"/>
<proteinExistence type="predicted"/>
<gene>
    <name evidence="2" type="ORF">HMPREF0536_10910</name>
</gene>
<feature type="domain" description="Helicase Helix-turn-helix" evidence="1">
    <location>
        <begin position="251"/>
        <end position="313"/>
    </location>
</feature>
<evidence type="ECO:0000259" key="1">
    <source>
        <dbReference type="Pfam" id="PF14493"/>
    </source>
</evidence>
<accession>A0A828RLA5</accession>
<reference evidence="2 3" key="1">
    <citation type="submission" date="2011-01" db="EMBL/GenBank/DDBJ databases">
        <authorList>
            <person name="Muzny D."/>
            <person name="Qin X."/>
            <person name="Buhay C."/>
            <person name="Dugan-Rocha S."/>
            <person name="Ding Y."/>
            <person name="Chen G."/>
            <person name="Hawes A."/>
            <person name="Holder M."/>
            <person name="Jhangiani S."/>
            <person name="Johnson A."/>
            <person name="Khan Z."/>
            <person name="Li Z."/>
            <person name="Liu W."/>
            <person name="Liu X."/>
            <person name="Perez L."/>
            <person name="Shen H."/>
            <person name="Wang Q."/>
            <person name="Watt J."/>
            <person name="Xi L."/>
            <person name="Xin Y."/>
            <person name="Zhou J."/>
            <person name="Deng J."/>
            <person name="Jiang H."/>
            <person name="Liu Y."/>
            <person name="Qu J."/>
            <person name="Song X.-Z."/>
            <person name="Zhang L."/>
            <person name="Villasana D."/>
            <person name="Johnson A."/>
            <person name="Liu J."/>
            <person name="Liyanage D."/>
            <person name="Lorensuhewa L."/>
            <person name="Robinson T."/>
            <person name="Song A."/>
            <person name="Song B.-B."/>
            <person name="Dinh H."/>
            <person name="Thornton R."/>
            <person name="Coyle M."/>
            <person name="Francisco L."/>
            <person name="Jackson L."/>
            <person name="Javaid M."/>
            <person name="Korchina V."/>
            <person name="Kovar C."/>
            <person name="Mata R."/>
            <person name="Mathew T."/>
            <person name="Ngo R."/>
            <person name="Nguyen L."/>
            <person name="Nguyen N."/>
            <person name="Okwuonu G."/>
            <person name="Ongeri F."/>
            <person name="Pham C."/>
            <person name="Simmons D."/>
            <person name="Wilczek-Boney K."/>
            <person name="Hale W."/>
            <person name="Jakkamsetti A."/>
            <person name="Pham P."/>
            <person name="Ruth R."/>
            <person name="San Lucas F."/>
            <person name="Warren J."/>
            <person name="Zhang J."/>
            <person name="Zhao Z."/>
            <person name="Zhou C."/>
            <person name="Zhu D."/>
            <person name="Lee S."/>
            <person name="Bess C."/>
            <person name="Blankenburg K."/>
            <person name="Forbes L."/>
            <person name="Fu Q."/>
            <person name="Gubbala S."/>
            <person name="Hirani K."/>
            <person name="Jayaseelan J.C."/>
            <person name="Lara F."/>
            <person name="Munidasa M."/>
            <person name="Palculict T."/>
            <person name="Patil S."/>
            <person name="Pu L.-L."/>
            <person name="Saada N."/>
            <person name="Tang L."/>
            <person name="Weissenberger G."/>
            <person name="Zhu Y."/>
            <person name="Hemphill L."/>
            <person name="Shang Y."/>
            <person name="Youmans B."/>
            <person name="Ayvaz T."/>
            <person name="Ross M."/>
            <person name="Santibanez J."/>
            <person name="Aqrawi P."/>
            <person name="Gross S."/>
            <person name="Joshi V."/>
            <person name="Fowler G."/>
            <person name="Nazareth L."/>
            <person name="Reid J."/>
            <person name="Worley K."/>
            <person name="Petrosino J."/>
            <person name="Highlander S."/>
            <person name="Gibbs R."/>
        </authorList>
    </citation>
    <scope>NUCLEOTIDE SEQUENCE [LARGE SCALE GENOMIC DNA]</scope>
    <source>
        <strain evidence="2 3">MM4-1A</strain>
    </source>
</reference>
<sequence>MKSVNKLLRFFSYHQPRRIRVIENTLRSRRTVATLFWARQYGILEWLGADRTLNRQEYDQLINQLVADKLLAIDDQSQAILTEEGAKVLKNEEESFYIPSFYDWYWLTNTQRIIQRLFLAIQVVSEFSYHQRKYVPLAISYGEMVAVKQWFRQNYHHDLVKTLYTDLHRFGSALESEDPRMTTDLFNVMIGYQRSGWTINQAAQELKIKIDDIQYLRHDEMLAVSAYARNFPGPLQQLLLPLINESPLNRSAQVTFDLYTQGEPIELIAQERRLKENTIREHLLEAAILIPDKLDWDILLPESKRDELSRFYKGEPTAWKFDEQIASFYEYRLYQIFQGITNEK</sequence>
<dbReference type="EMBL" id="ACGX02000006">
    <property type="protein sequence ID" value="EGC15261.1"/>
    <property type="molecule type" value="Genomic_DNA"/>
</dbReference>
<evidence type="ECO:0000313" key="3">
    <source>
        <dbReference type="Proteomes" id="UP000004335"/>
    </source>
</evidence>
<dbReference type="Pfam" id="PF14493">
    <property type="entry name" value="HTH_40"/>
    <property type="match status" value="1"/>
</dbReference>
<name>A0A828RLA5_LIMRT</name>
<comment type="caution">
    <text evidence="2">The sequence shown here is derived from an EMBL/GenBank/DDBJ whole genome shotgun (WGS) entry which is preliminary data.</text>
</comment>
<protein>
    <recommendedName>
        <fullName evidence="1">Helicase Helix-turn-helix domain-containing protein</fullName>
    </recommendedName>
</protein>